<organism evidence="2 3">
    <name type="scientific">Selenomonas sputigena (strain ATCC 35185 / DSM 20758 / CCUG 44933 / VPI D19B-28)</name>
    <dbReference type="NCBI Taxonomy" id="546271"/>
    <lineage>
        <taxon>Bacteria</taxon>
        <taxon>Bacillati</taxon>
        <taxon>Bacillota</taxon>
        <taxon>Negativicutes</taxon>
        <taxon>Selenomonadales</taxon>
        <taxon>Selenomonadaceae</taxon>
        <taxon>Selenomonas</taxon>
    </lineage>
</organism>
<accession>C9LRY8</accession>
<dbReference type="STRING" id="546271.Selsp_1008"/>
<dbReference type="Proteomes" id="UP000003505">
    <property type="component" value="Unassembled WGS sequence"/>
</dbReference>
<proteinExistence type="predicted"/>
<sequence length="157" mass="17537">MQMERMVNMSWWKNCFLVATGVVAGALLYETVMSNDTDNDCDEDDEAEEFERDGVEILVAKVRREATLAMAQCENDEEREAVYAQVKSSVQEIQDALAKKGEALIEQLKEEAEQQGEAADDGVDRHVQDIKAAMQQVRESLEDTLESLKPAAPEPAL</sequence>
<reference evidence="2 3" key="1">
    <citation type="submission" date="2009-09" db="EMBL/GenBank/DDBJ databases">
        <authorList>
            <person name="Weinstock G."/>
            <person name="Sodergren E."/>
            <person name="Clifton S."/>
            <person name="Fulton L."/>
            <person name="Fulton B."/>
            <person name="Courtney L."/>
            <person name="Fronick C."/>
            <person name="Harrison M."/>
            <person name="Strong C."/>
            <person name="Farmer C."/>
            <person name="Delahaunty K."/>
            <person name="Markovic C."/>
            <person name="Hall O."/>
            <person name="Minx P."/>
            <person name="Tomlinson C."/>
            <person name="Mitreva M."/>
            <person name="Nelson J."/>
            <person name="Hou S."/>
            <person name="Wollam A."/>
            <person name="Pepin K.H."/>
            <person name="Johnson M."/>
            <person name="Bhonagiri V."/>
            <person name="Nash W.E."/>
            <person name="Warren W."/>
            <person name="Chinwalla A."/>
            <person name="Mardis E.R."/>
            <person name="Wilson R.K."/>
        </authorList>
    </citation>
    <scope>NUCLEOTIDE SEQUENCE [LARGE SCALE GENOMIC DNA]</scope>
    <source>
        <strain evidence="3">ATCC 35185 / DSM 20758 / VPI D19B-28</strain>
    </source>
</reference>
<evidence type="ECO:0000313" key="2">
    <source>
        <dbReference type="EMBL" id="EEX78406.1"/>
    </source>
</evidence>
<comment type="caution">
    <text evidence="2">The sequence shown here is derived from an EMBL/GenBank/DDBJ whole genome shotgun (WGS) entry which is preliminary data.</text>
</comment>
<dbReference type="AlphaFoldDB" id="C9LRY8"/>
<evidence type="ECO:0000256" key="1">
    <source>
        <dbReference type="SAM" id="MobiDB-lite"/>
    </source>
</evidence>
<gene>
    <name evidence="2" type="ORF">SELSPUOL_00208</name>
</gene>
<feature type="region of interest" description="Disordered" evidence="1">
    <location>
        <begin position="138"/>
        <end position="157"/>
    </location>
</feature>
<protein>
    <submittedName>
        <fullName evidence="2">Uncharacterized protein</fullName>
    </submittedName>
</protein>
<dbReference type="EMBL" id="ACKP02000003">
    <property type="protein sequence ID" value="EEX78406.1"/>
    <property type="molecule type" value="Genomic_DNA"/>
</dbReference>
<evidence type="ECO:0000313" key="3">
    <source>
        <dbReference type="Proteomes" id="UP000003505"/>
    </source>
</evidence>
<name>C9LRY8_SELS3</name>